<reference evidence="13" key="3">
    <citation type="submission" date="2025-09" db="UniProtKB">
        <authorList>
            <consortium name="Ensembl"/>
        </authorList>
    </citation>
    <scope>IDENTIFICATION</scope>
</reference>
<dbReference type="SUPFAM" id="SSF49723">
    <property type="entry name" value="Lipase/lipooxygenase domain (PLAT/LH2 domain)"/>
    <property type="match status" value="1"/>
</dbReference>
<dbReference type="Ensembl" id="ENSACAT00000008071.3">
    <property type="protein sequence ID" value="ENSACAP00000007905.3"/>
    <property type="gene ID" value="ENSACAG00000008055.3"/>
</dbReference>
<feature type="transmembrane region" description="Helical" evidence="10">
    <location>
        <begin position="517"/>
        <end position="538"/>
    </location>
</feature>
<keyword evidence="7" id="KW-1015">Disulfide bond</keyword>
<feature type="transmembrane region" description="Helical" evidence="10">
    <location>
        <begin position="476"/>
        <end position="494"/>
    </location>
</feature>
<evidence type="ECO:0000313" key="13">
    <source>
        <dbReference type="Ensembl" id="ENSACAP00000007905.3"/>
    </source>
</evidence>
<feature type="transmembrane region" description="Helical" evidence="10">
    <location>
        <begin position="748"/>
        <end position="775"/>
    </location>
</feature>
<feature type="region of interest" description="Disordered" evidence="9">
    <location>
        <begin position="953"/>
        <end position="986"/>
    </location>
</feature>
<feature type="domain" description="PLAT" evidence="11">
    <location>
        <begin position="307"/>
        <end position="430"/>
    </location>
</feature>
<dbReference type="InterPro" id="IPR046338">
    <property type="entry name" value="GAIN_dom_sf"/>
</dbReference>
<dbReference type="PROSITE" id="PS50095">
    <property type="entry name" value="PLAT"/>
    <property type="match status" value="1"/>
</dbReference>
<feature type="transmembrane region" description="Helical" evidence="10">
    <location>
        <begin position="1200"/>
        <end position="1226"/>
    </location>
</feature>
<reference evidence="13" key="1">
    <citation type="submission" date="2009-12" db="EMBL/GenBank/DDBJ databases">
        <title>The Genome Sequence of Anolis carolinensis (Green Anole Lizard).</title>
        <authorList>
            <consortium name="The Genome Sequencing Platform"/>
            <person name="Di Palma F."/>
            <person name="Alfoldi J."/>
            <person name="Heiman D."/>
            <person name="Young S."/>
            <person name="Grabherr M."/>
            <person name="Johnson J."/>
            <person name="Lander E.S."/>
            <person name="Lindblad-Toh K."/>
        </authorList>
    </citation>
    <scope>NUCLEOTIDE SEQUENCE [LARGE SCALE GENOMIC DNA]</scope>
    <source>
        <strain evidence="13">JBL SC #1</strain>
    </source>
</reference>
<evidence type="ECO:0000256" key="7">
    <source>
        <dbReference type="ARBA" id="ARBA00023157"/>
    </source>
</evidence>
<dbReference type="InterPro" id="IPR000203">
    <property type="entry name" value="GPS"/>
</dbReference>
<dbReference type="Gene3D" id="2.60.220.50">
    <property type="match status" value="1"/>
</dbReference>
<dbReference type="Pfam" id="PF01477">
    <property type="entry name" value="PLAT"/>
    <property type="match status" value="1"/>
</dbReference>
<dbReference type="InterPro" id="IPR036392">
    <property type="entry name" value="PLAT/LH2_dom_sf"/>
</dbReference>
<feature type="transmembrane region" description="Helical" evidence="10">
    <location>
        <begin position="1049"/>
        <end position="1066"/>
    </location>
</feature>
<gene>
    <name evidence="13" type="primary">PKD1L3</name>
</gene>
<feature type="transmembrane region" description="Helical" evidence="10">
    <location>
        <begin position="1098"/>
        <end position="1118"/>
    </location>
</feature>
<evidence type="ECO:0000256" key="4">
    <source>
        <dbReference type="ARBA" id="ARBA00022729"/>
    </source>
</evidence>
<feature type="transmembrane region" description="Helical" evidence="10">
    <location>
        <begin position="1138"/>
        <end position="1165"/>
    </location>
</feature>
<feature type="region of interest" description="Disordered" evidence="9">
    <location>
        <begin position="334"/>
        <end position="358"/>
    </location>
</feature>
<evidence type="ECO:0000256" key="6">
    <source>
        <dbReference type="ARBA" id="ARBA00023136"/>
    </source>
</evidence>
<dbReference type="GO" id="GO:0016020">
    <property type="term" value="C:membrane"/>
    <property type="evidence" value="ECO:0000318"/>
    <property type="project" value="GO_Central"/>
</dbReference>
<dbReference type="GO" id="GO:0050982">
    <property type="term" value="P:detection of mechanical stimulus"/>
    <property type="evidence" value="ECO:0000318"/>
    <property type="project" value="GO_Central"/>
</dbReference>
<dbReference type="eggNOG" id="KOG3599">
    <property type="taxonomic scope" value="Eukaryota"/>
</dbReference>
<dbReference type="GO" id="GO:0005886">
    <property type="term" value="C:plasma membrane"/>
    <property type="evidence" value="ECO:0007669"/>
    <property type="project" value="Ensembl"/>
</dbReference>
<keyword evidence="6 10" id="KW-0472">Membrane</keyword>
<evidence type="ECO:0000256" key="8">
    <source>
        <dbReference type="PROSITE-ProRule" id="PRU00152"/>
    </source>
</evidence>
<comment type="similarity">
    <text evidence="2">Belongs to the polycystin family.</text>
</comment>
<proteinExistence type="inferred from homology"/>
<dbReference type="PANTHER" id="PTHR10877:SF136">
    <property type="entry name" value="POLYCYSTIN-1-LIKE PROTEIN 3"/>
    <property type="match status" value="1"/>
</dbReference>
<organism evidence="13 14">
    <name type="scientific">Anolis carolinensis</name>
    <name type="common">Green anole</name>
    <name type="synonym">American chameleon</name>
    <dbReference type="NCBI Taxonomy" id="28377"/>
    <lineage>
        <taxon>Eukaryota</taxon>
        <taxon>Metazoa</taxon>
        <taxon>Chordata</taxon>
        <taxon>Craniata</taxon>
        <taxon>Vertebrata</taxon>
        <taxon>Euteleostomi</taxon>
        <taxon>Lepidosauria</taxon>
        <taxon>Squamata</taxon>
        <taxon>Bifurcata</taxon>
        <taxon>Unidentata</taxon>
        <taxon>Episquamata</taxon>
        <taxon>Toxicofera</taxon>
        <taxon>Iguania</taxon>
        <taxon>Dactyloidae</taxon>
        <taxon>Anolis</taxon>
    </lineage>
</organism>
<dbReference type="Gene3D" id="2.60.60.20">
    <property type="entry name" value="PLAT/LH2 domain"/>
    <property type="match status" value="1"/>
</dbReference>
<dbReference type="Proteomes" id="UP000001646">
    <property type="component" value="Unplaced"/>
</dbReference>
<evidence type="ECO:0000259" key="11">
    <source>
        <dbReference type="PROSITE" id="PS50095"/>
    </source>
</evidence>
<feature type="region of interest" description="Disordered" evidence="9">
    <location>
        <begin position="1"/>
        <end position="42"/>
    </location>
</feature>
<feature type="transmembrane region" description="Helical" evidence="10">
    <location>
        <begin position="843"/>
        <end position="863"/>
    </location>
</feature>
<feature type="transmembrane region" description="Helical" evidence="10">
    <location>
        <begin position="716"/>
        <end position="736"/>
    </location>
</feature>
<comment type="caution">
    <text evidence="8">Lacks conserved residue(s) required for the propagation of feature annotation.</text>
</comment>
<dbReference type="STRING" id="28377.ENSACAP00000007905"/>
<keyword evidence="3 10" id="KW-0812">Transmembrane</keyword>
<dbReference type="GeneTree" id="ENSGT00940000162813"/>
<reference evidence="13" key="2">
    <citation type="submission" date="2025-08" db="UniProtKB">
        <authorList>
            <consortium name="Ensembl"/>
        </authorList>
    </citation>
    <scope>IDENTIFICATION</scope>
</reference>
<dbReference type="Pfam" id="PF08016">
    <property type="entry name" value="PKD_channel"/>
    <property type="match status" value="1"/>
</dbReference>
<name>H9GDF0_ANOCA</name>
<dbReference type="SMART" id="SM00303">
    <property type="entry name" value="GPS"/>
    <property type="match status" value="1"/>
</dbReference>
<evidence type="ECO:0000256" key="3">
    <source>
        <dbReference type="ARBA" id="ARBA00022692"/>
    </source>
</evidence>
<keyword evidence="4" id="KW-0732">Signal</keyword>
<dbReference type="InterPro" id="IPR001024">
    <property type="entry name" value="PLAT/LH2_dom"/>
</dbReference>
<dbReference type="GO" id="GO:0005262">
    <property type="term" value="F:calcium channel activity"/>
    <property type="evidence" value="ECO:0000318"/>
    <property type="project" value="GO_Central"/>
</dbReference>
<comment type="subcellular location">
    <subcellularLocation>
        <location evidence="1">Membrane</location>
        <topology evidence="1">Multi-pass membrane protein</topology>
    </subcellularLocation>
</comment>
<keyword evidence="5 10" id="KW-1133">Transmembrane helix</keyword>
<evidence type="ECO:0000256" key="10">
    <source>
        <dbReference type="SAM" id="Phobius"/>
    </source>
</evidence>
<dbReference type="PANTHER" id="PTHR10877">
    <property type="entry name" value="POLYCYSTIN FAMILY MEMBER"/>
    <property type="match status" value="1"/>
</dbReference>
<feature type="compositionally biased region" description="Polar residues" evidence="9">
    <location>
        <begin position="953"/>
        <end position="973"/>
    </location>
</feature>
<dbReference type="GO" id="GO:0050915">
    <property type="term" value="P:sensory perception of sour taste"/>
    <property type="evidence" value="ECO:0007669"/>
    <property type="project" value="Ensembl"/>
</dbReference>
<dbReference type="AlphaFoldDB" id="H9GDF0"/>
<evidence type="ECO:0000259" key="12">
    <source>
        <dbReference type="PROSITE" id="PS50221"/>
    </source>
</evidence>
<sequence>MGQGKGTQWHPNDSFPPPSVPPFRATATSLPQSSFEVPEPRPVSVTFPSSPALETLMGPESYVQVRVASFALNPFRQLNGKPIRSVASVALAAEENETAEEQALHVQGLTEEIEIVLGGEADGGEASAMSSSMAGLGAGLFSLEVNITSLEDALLVSVRPQVPLQITLNLLGPPGSKGNGSGSLLNTTFPEGQPEEETASVWVIPPESLRCGLGTYFISGEVTPVANASWNLSVGILSSGCYYWNSQDQAWKTDGCRVGPQSSLLRTQCLCNHLSFFGRFSLVLPHVIDLRRTGLLLSRVGQNPAGVALLSSLLLGYLAALIWARWRQRADARTVRPEGQAPRPRGEGPGPKASRGLERGGMDAFLLATRRPLGNLHAARLWHNQTGSSPSWFVRHLVVRDLNVRRRWYFLCNCWLASDMDDGQVDKVFVAASQEELLSRRHLFWAGLVGKLTQEHLWLSVLTCSVWSPFTRVQRLSCCLALLLCSMLINIMFWKEAPRDDEPSSEAEPFVVTWKELMVSAQVAVLMVPVNLMVVHVFKLVHSPLGPQHPPSTRPPCPPLPASPVDPLTHLQQELIETLGFLLKNILWQHREAGGFPGALQQVPELVASLCALVRSHLQALEDPGAFALLLIPERSRSLHSYICLVVKDLEAQLRNLDWCSLPKPYDYLHAADQLHKLWKNLEQHLPPFVEVPLAPPPSLTFPDYSRWRLPSRWGFLCWGLVGTLSLASAFFTVLYSLQMSRERASRWALSVLLSVLQNVLLMQPLKVLVLTALFSLMRKKQLWEDEGQERRLHQALGALLAERQHYPPTFQHYTGPLPRPPALKSTARATDRTLREKKLYSWLWEIVGQLVFLAVLMTLSYIERSPEDFYLNAALQRRLTTGLAEVQTTTQFYFWASKTLVPAIYEDDESQGAGGDPATGSTLREYPVWGRFALYPGSGYVAHLGTNASHAQSGISPSLHPQSLSTNSSPRTIHQDAGVPSSAPLSTAGALQSKAELRLLRLLASGRTLLHLALARAAFLVLLVGQAFVQGRRMIWQKWGYFGNKRNLLDTSALLVGLVAFGLQFKRAFLAYQILTQYRQNRRRFISLYEMAEVDAAITYLIAFLLALATVKLWNLLRLNARMQIITQTLQAAWEDLLGFLLVLLVLLAGYSMACNLLFGWSILDYRTVLDSAVTIVGLLMGIFDYQEVVALDPVLGSLLVISSIFSMVFVTINLLVSVLLIVFGRKMKAAKASKEESMLQLIQLKISLLFGIKQQMLPSAPKETQD</sequence>
<dbReference type="FunFam" id="1.10.287.70:FF:000086">
    <property type="entry name" value="Polycystic kidney disease 2"/>
    <property type="match status" value="1"/>
</dbReference>
<dbReference type="Pfam" id="PF01825">
    <property type="entry name" value="GPS"/>
    <property type="match status" value="1"/>
</dbReference>
<dbReference type="PROSITE" id="PS50221">
    <property type="entry name" value="GAIN_B"/>
    <property type="match status" value="1"/>
</dbReference>
<feature type="compositionally biased region" description="Polar residues" evidence="9">
    <location>
        <begin position="26"/>
        <end position="35"/>
    </location>
</feature>
<dbReference type="InParanoid" id="H9GDF0"/>
<evidence type="ECO:0000256" key="9">
    <source>
        <dbReference type="SAM" id="MobiDB-lite"/>
    </source>
</evidence>
<dbReference type="InterPro" id="IPR013122">
    <property type="entry name" value="PKD1_2_channel"/>
</dbReference>
<accession>H9GDF0</accession>
<protein>
    <submittedName>
        <fullName evidence="13">Polycystin 1 like 3, transient receptor potential channel interacting</fullName>
    </submittedName>
</protein>
<dbReference type="GO" id="GO:0160128">
    <property type="term" value="F:pH-gated monoatomic ion channel activity"/>
    <property type="evidence" value="ECO:0007669"/>
    <property type="project" value="Ensembl"/>
</dbReference>
<dbReference type="InterPro" id="IPR051223">
    <property type="entry name" value="Polycystin"/>
</dbReference>
<evidence type="ECO:0000256" key="1">
    <source>
        <dbReference type="ARBA" id="ARBA00004141"/>
    </source>
</evidence>
<evidence type="ECO:0000256" key="2">
    <source>
        <dbReference type="ARBA" id="ARBA00007200"/>
    </source>
</evidence>
<feature type="domain" description="GAIN-B" evidence="12">
    <location>
        <begin position="132"/>
        <end position="289"/>
    </location>
</feature>
<evidence type="ECO:0000256" key="5">
    <source>
        <dbReference type="ARBA" id="ARBA00022989"/>
    </source>
</evidence>
<dbReference type="InterPro" id="IPR057244">
    <property type="entry name" value="GAIN_B"/>
</dbReference>
<feature type="transmembrane region" description="Helical" evidence="10">
    <location>
        <begin position="1010"/>
        <end position="1029"/>
    </location>
</feature>
<evidence type="ECO:0000313" key="14">
    <source>
        <dbReference type="Proteomes" id="UP000001646"/>
    </source>
</evidence>
<feature type="transmembrane region" description="Helical" evidence="10">
    <location>
        <begin position="305"/>
        <end position="326"/>
    </location>
</feature>
<keyword evidence="14" id="KW-1185">Reference proteome</keyword>
<dbReference type="HOGENOM" id="CLU_000913_1_0_1"/>